<dbReference type="Proteomes" id="UP000178565">
    <property type="component" value="Unassembled WGS sequence"/>
</dbReference>
<organism evidence="1 2">
    <name type="scientific">Candidatus Daviesbacteria bacterium RIFCSPLOWO2_01_FULL_39_12</name>
    <dbReference type="NCBI Taxonomy" id="1797785"/>
    <lineage>
        <taxon>Bacteria</taxon>
        <taxon>Candidatus Daviesiibacteriota</taxon>
    </lineage>
</organism>
<protein>
    <submittedName>
        <fullName evidence="1">Uncharacterized protein</fullName>
    </submittedName>
</protein>
<comment type="caution">
    <text evidence="1">The sequence shown here is derived from an EMBL/GenBank/DDBJ whole genome shotgun (WGS) entry which is preliminary data.</text>
</comment>
<dbReference type="STRING" id="1797785.A3B45_01040"/>
<gene>
    <name evidence="1" type="ORF">A3B45_01040</name>
</gene>
<reference evidence="1 2" key="1">
    <citation type="journal article" date="2016" name="Nat. Commun.">
        <title>Thousands of microbial genomes shed light on interconnected biogeochemical processes in an aquifer system.</title>
        <authorList>
            <person name="Anantharaman K."/>
            <person name="Brown C.T."/>
            <person name="Hug L.A."/>
            <person name="Sharon I."/>
            <person name="Castelle C.J."/>
            <person name="Probst A.J."/>
            <person name="Thomas B.C."/>
            <person name="Singh A."/>
            <person name="Wilkins M.J."/>
            <person name="Karaoz U."/>
            <person name="Brodie E.L."/>
            <person name="Williams K.H."/>
            <person name="Hubbard S.S."/>
            <person name="Banfield J.F."/>
        </authorList>
    </citation>
    <scope>NUCLEOTIDE SEQUENCE [LARGE SCALE GENOMIC DNA]</scope>
</reference>
<evidence type="ECO:0000313" key="1">
    <source>
        <dbReference type="EMBL" id="OGE44154.1"/>
    </source>
</evidence>
<dbReference type="AlphaFoldDB" id="A0A1F5KTK0"/>
<dbReference type="EMBL" id="MFDM01000007">
    <property type="protein sequence ID" value="OGE44154.1"/>
    <property type="molecule type" value="Genomic_DNA"/>
</dbReference>
<accession>A0A1F5KTK0</accession>
<proteinExistence type="predicted"/>
<evidence type="ECO:0000313" key="2">
    <source>
        <dbReference type="Proteomes" id="UP000178565"/>
    </source>
</evidence>
<sequence length="184" mass="20134">MKELYLAALTQLTLKFLPGFLKNQVRAEAIFVEAGAIMREVARLTGKPLPESPFHEPFVDEVGVAIRLAKLPPAIANWLSSEAGSEPTPVTLRVQQNPKVPHVPDERIVEITLGERTVRQIITGYALFTGGEILPSLRTRGIGFFFKDNSTGKETALLPQKGSHLNLGRAMISALHSELSQPTT</sequence>
<name>A0A1F5KTK0_9BACT</name>